<accession>A0ACC2XVG2</accession>
<dbReference type="Proteomes" id="UP001234202">
    <property type="component" value="Unassembled WGS sequence"/>
</dbReference>
<comment type="caution">
    <text evidence="1">The sequence shown here is derived from an EMBL/GenBank/DDBJ whole genome shotgun (WGS) entry which is preliminary data.</text>
</comment>
<reference evidence="1" key="1">
    <citation type="submission" date="2023-04" db="EMBL/GenBank/DDBJ databases">
        <title>Draft Genome sequencing of Naganishia species isolated from polar environments using Oxford Nanopore Technology.</title>
        <authorList>
            <person name="Leo P."/>
            <person name="Venkateswaran K."/>
        </authorList>
    </citation>
    <scope>NUCLEOTIDE SEQUENCE</scope>
    <source>
        <strain evidence="1">DBVPG 5303</strain>
    </source>
</reference>
<proteinExistence type="predicted"/>
<gene>
    <name evidence="1" type="ORF">QFC24_000290</name>
</gene>
<keyword evidence="2" id="KW-1185">Reference proteome</keyword>
<sequence>MASMPTLEKNGAVHHLAQLGNGSTTHRRSGFYDNANGEGDMGGDDTSISANSQDTDEQALARLGYKSEMIREFGNLSTFSFAMSIMGMCSSIATTFNTPMLYGGGPASVVWCWFIGSIFNTTLGASVAEIVSAYPTSGGVYTVCRALMTSIVYANVAKTIYRLPLILSLESTEPWAGCALGKDGDFVVTTGMQFGLFVGLLIVHGFLNSLKTRDLAFLTQGFVFVNIGMTLIISIVLLATTGRENMHPASYVFGQVYNFTGWNNNGLAFMFGLLSVQWTMTDYDAAAHISEEVKKAAIAAPVAIFVAVIGTGVLGWILNVCLVLCSGDINDLPGISGSAFLTIMANRMGKTGALILWPFVCLVAFMTVQTATQACARTFYAFSRDGGLPDRGLFGRLNGYTKTPVWSVWLVIILSIAMGALSWASMIAAQAIFSMVSKGAATELHIIFECIILAFPTIQPITAQNFNYASVITVGVMVLSGIWYVLGGRRHYHGPKPNLGDTHERHTENNMLASSKEEEASEKDVVRLAT</sequence>
<dbReference type="EMBL" id="JASBWV010000001">
    <property type="protein sequence ID" value="KAJ9128003.1"/>
    <property type="molecule type" value="Genomic_DNA"/>
</dbReference>
<evidence type="ECO:0000313" key="2">
    <source>
        <dbReference type="Proteomes" id="UP001234202"/>
    </source>
</evidence>
<evidence type="ECO:0000313" key="1">
    <source>
        <dbReference type="EMBL" id="KAJ9128003.1"/>
    </source>
</evidence>
<organism evidence="1 2">
    <name type="scientific">Naganishia onofrii</name>
    <dbReference type="NCBI Taxonomy" id="1851511"/>
    <lineage>
        <taxon>Eukaryota</taxon>
        <taxon>Fungi</taxon>
        <taxon>Dikarya</taxon>
        <taxon>Basidiomycota</taxon>
        <taxon>Agaricomycotina</taxon>
        <taxon>Tremellomycetes</taxon>
        <taxon>Filobasidiales</taxon>
        <taxon>Filobasidiaceae</taxon>
        <taxon>Naganishia</taxon>
    </lineage>
</organism>
<name>A0ACC2XVG2_9TREE</name>
<protein>
    <submittedName>
        <fullName evidence="1">Uncharacterized protein</fullName>
    </submittedName>
</protein>